<dbReference type="SMART" id="SM00530">
    <property type="entry name" value="HTH_XRE"/>
    <property type="match status" value="1"/>
</dbReference>
<protein>
    <submittedName>
        <fullName evidence="2">Transcriptional regulator</fullName>
    </submittedName>
</protein>
<dbReference type="OrthoDB" id="9154356at2"/>
<dbReference type="InterPro" id="IPR010982">
    <property type="entry name" value="Lambda_DNA-bd_dom_sf"/>
</dbReference>
<dbReference type="CDD" id="cd00093">
    <property type="entry name" value="HTH_XRE"/>
    <property type="match status" value="1"/>
</dbReference>
<dbReference type="AlphaFoldDB" id="A0A1B1UKF7"/>
<dbReference type="Gene3D" id="1.10.260.40">
    <property type="entry name" value="lambda repressor-like DNA-binding domains"/>
    <property type="match status" value="1"/>
</dbReference>
<organism evidence="2 3">
    <name type="scientific">Bradyrhizobium icense</name>
    <dbReference type="NCBI Taxonomy" id="1274631"/>
    <lineage>
        <taxon>Bacteria</taxon>
        <taxon>Pseudomonadati</taxon>
        <taxon>Pseudomonadota</taxon>
        <taxon>Alphaproteobacteria</taxon>
        <taxon>Hyphomicrobiales</taxon>
        <taxon>Nitrobacteraceae</taxon>
        <taxon>Bradyrhizobium</taxon>
    </lineage>
</organism>
<dbReference type="KEGG" id="bic:LMTR13_26780"/>
<reference evidence="2 3" key="1">
    <citation type="submission" date="2016-07" db="EMBL/GenBank/DDBJ databases">
        <title>Complete genome sequence of Bradyrhizobium icense LMTR 13T, a potential inoculant strain isolated from lima bean (Phaseolus lunatus) in Peru.</title>
        <authorList>
            <person name="Ormeno-Orrillo E."/>
            <person name="Duran D."/>
            <person name="Rogel M.A."/>
            <person name="Rey L."/>
            <person name="Imperial J."/>
            <person name="Ruiz-Argueso T."/>
            <person name="Martinez-Romero E."/>
        </authorList>
    </citation>
    <scope>NUCLEOTIDE SEQUENCE [LARGE SCALE GENOMIC DNA]</scope>
    <source>
        <strain evidence="2 3">LMTR 13</strain>
    </source>
</reference>
<sequence length="83" mass="9097">MTDLARTPNQIGNLIRRTRKKWGLSQSQVGARAGLRQETISLIETGHPAAKLDTILAVLAALDLEFRIVPRSKGTAADLEDIF</sequence>
<evidence type="ECO:0000313" key="2">
    <source>
        <dbReference type="EMBL" id="ANW03205.1"/>
    </source>
</evidence>
<feature type="domain" description="HTH cro/C1-type" evidence="1">
    <location>
        <begin position="15"/>
        <end position="69"/>
    </location>
</feature>
<dbReference type="InterPro" id="IPR001387">
    <property type="entry name" value="Cro/C1-type_HTH"/>
</dbReference>
<keyword evidence="3" id="KW-1185">Reference proteome</keyword>
<evidence type="ECO:0000259" key="1">
    <source>
        <dbReference type="PROSITE" id="PS50943"/>
    </source>
</evidence>
<dbReference type="Proteomes" id="UP000092839">
    <property type="component" value="Chromosome"/>
</dbReference>
<dbReference type="STRING" id="1274631.LMTR13_26780"/>
<dbReference type="Pfam" id="PF01381">
    <property type="entry name" value="HTH_3"/>
    <property type="match status" value="1"/>
</dbReference>
<proteinExistence type="predicted"/>
<name>A0A1B1UKF7_9BRAD</name>
<dbReference type="GO" id="GO:0003677">
    <property type="term" value="F:DNA binding"/>
    <property type="evidence" value="ECO:0007669"/>
    <property type="project" value="InterPro"/>
</dbReference>
<dbReference type="PROSITE" id="PS50943">
    <property type="entry name" value="HTH_CROC1"/>
    <property type="match status" value="1"/>
</dbReference>
<dbReference type="SUPFAM" id="SSF47413">
    <property type="entry name" value="lambda repressor-like DNA-binding domains"/>
    <property type="match status" value="1"/>
</dbReference>
<accession>A0A1B1UKF7</accession>
<gene>
    <name evidence="2" type="ORF">LMTR13_26780</name>
</gene>
<dbReference type="EMBL" id="CP016428">
    <property type="protein sequence ID" value="ANW03205.1"/>
    <property type="molecule type" value="Genomic_DNA"/>
</dbReference>
<dbReference type="RefSeq" id="WP_065730390.1">
    <property type="nucleotide sequence ID" value="NZ_CP016428.1"/>
</dbReference>
<evidence type="ECO:0000313" key="3">
    <source>
        <dbReference type="Proteomes" id="UP000092839"/>
    </source>
</evidence>